<evidence type="ECO:0000313" key="21">
    <source>
        <dbReference type="Proteomes" id="UP000824120"/>
    </source>
</evidence>
<dbReference type="SUPFAM" id="SSF56322">
    <property type="entry name" value="ADC synthase"/>
    <property type="match status" value="1"/>
</dbReference>
<dbReference type="AlphaFoldDB" id="A0A9J5ZGJ0"/>
<dbReference type="GO" id="GO:0046656">
    <property type="term" value="P:folic acid biosynthetic process"/>
    <property type="evidence" value="ECO:0007669"/>
    <property type="project" value="UniProtKB-KW"/>
</dbReference>
<evidence type="ECO:0000256" key="6">
    <source>
        <dbReference type="ARBA" id="ARBA00022528"/>
    </source>
</evidence>
<dbReference type="PRINTS" id="PR00099">
    <property type="entry name" value="CPSGATASE"/>
</dbReference>
<evidence type="ECO:0000256" key="10">
    <source>
        <dbReference type="ARBA" id="ARBA00022946"/>
    </source>
</evidence>
<dbReference type="GO" id="GO:0000162">
    <property type="term" value="P:L-tryptophan biosynthetic process"/>
    <property type="evidence" value="ECO:0007669"/>
    <property type="project" value="TreeGrafter"/>
</dbReference>
<dbReference type="InterPro" id="IPR005802">
    <property type="entry name" value="ADC_synth_comp_1"/>
</dbReference>
<keyword evidence="10" id="KW-0809">Transit peptide</keyword>
<dbReference type="OrthoDB" id="64220at2759"/>
<evidence type="ECO:0000256" key="14">
    <source>
        <dbReference type="ARBA" id="ARBA00031904"/>
    </source>
</evidence>
<evidence type="ECO:0000256" key="1">
    <source>
        <dbReference type="ARBA" id="ARBA00001000"/>
    </source>
</evidence>
<organism evidence="20 21">
    <name type="scientific">Solanum commersonii</name>
    <name type="common">Commerson's wild potato</name>
    <name type="synonym">Commerson's nightshade</name>
    <dbReference type="NCBI Taxonomy" id="4109"/>
    <lineage>
        <taxon>Eukaryota</taxon>
        <taxon>Viridiplantae</taxon>
        <taxon>Streptophyta</taxon>
        <taxon>Embryophyta</taxon>
        <taxon>Tracheophyta</taxon>
        <taxon>Spermatophyta</taxon>
        <taxon>Magnoliopsida</taxon>
        <taxon>eudicotyledons</taxon>
        <taxon>Gunneridae</taxon>
        <taxon>Pentapetalae</taxon>
        <taxon>asterids</taxon>
        <taxon>lamiids</taxon>
        <taxon>Solanales</taxon>
        <taxon>Solanaceae</taxon>
        <taxon>Solanoideae</taxon>
        <taxon>Solaneae</taxon>
        <taxon>Solanum</taxon>
    </lineage>
</organism>
<reference evidence="20 21" key="1">
    <citation type="submission" date="2020-09" db="EMBL/GenBank/DDBJ databases">
        <title>De no assembly of potato wild relative species, Solanum commersonii.</title>
        <authorList>
            <person name="Cho K."/>
        </authorList>
    </citation>
    <scope>NUCLEOTIDE SEQUENCE [LARGE SCALE GENOMIC DNA]</scope>
    <source>
        <strain evidence="20">LZ3.2</strain>
        <tissue evidence="20">Leaf</tissue>
    </source>
</reference>
<dbReference type="EMBL" id="JACXVP010000004">
    <property type="protein sequence ID" value="KAG5610936.1"/>
    <property type="molecule type" value="Genomic_DNA"/>
</dbReference>
<keyword evidence="8" id="KW-0808">Transferase</keyword>
<keyword evidence="21" id="KW-1185">Reference proteome</keyword>
<dbReference type="Pfam" id="PF04715">
    <property type="entry name" value="Anth_synt_I_N"/>
    <property type="match status" value="1"/>
</dbReference>
<dbReference type="NCBIfam" id="TIGR00553">
    <property type="entry name" value="pabB"/>
    <property type="match status" value="1"/>
</dbReference>
<comment type="subcellular location">
    <subcellularLocation>
        <location evidence="2">Plastid</location>
        <location evidence="2">Chloroplast</location>
    </subcellularLocation>
</comment>
<protein>
    <recommendedName>
        <fullName evidence="5">aminodeoxychorismate synthase</fullName>
        <ecNumber evidence="5">2.6.1.85</ecNumber>
    </recommendedName>
    <alternativeName>
        <fullName evidence="13 16">Para-aminobenzoate synthase</fullName>
    </alternativeName>
    <alternativeName>
        <fullName evidence="14">p-aminobenzoic acid synthase</fullName>
    </alternativeName>
</protein>
<dbReference type="PROSITE" id="PS51273">
    <property type="entry name" value="GATASE_TYPE_1"/>
    <property type="match status" value="1"/>
</dbReference>
<evidence type="ECO:0000256" key="4">
    <source>
        <dbReference type="ARBA" id="ARBA00005970"/>
    </source>
</evidence>
<proteinExistence type="inferred from homology"/>
<keyword evidence="12" id="KW-0511">Multifunctional enzyme</keyword>
<evidence type="ECO:0000259" key="19">
    <source>
        <dbReference type="Pfam" id="PF04715"/>
    </source>
</evidence>
<evidence type="ECO:0000259" key="18">
    <source>
        <dbReference type="Pfam" id="PF00425"/>
    </source>
</evidence>
<dbReference type="GO" id="GO:0009507">
    <property type="term" value="C:chloroplast"/>
    <property type="evidence" value="ECO:0007669"/>
    <property type="project" value="UniProtKB-SubCell"/>
</dbReference>
<comment type="similarity">
    <text evidence="4">In the C-terminal section; belongs to the anthranilate synthase component I family.</text>
</comment>
<evidence type="ECO:0000256" key="5">
    <source>
        <dbReference type="ARBA" id="ARBA00013139"/>
    </source>
</evidence>
<dbReference type="InterPro" id="IPR019999">
    <property type="entry name" value="Anth_synth_I-like"/>
</dbReference>
<evidence type="ECO:0000256" key="12">
    <source>
        <dbReference type="ARBA" id="ARBA00023268"/>
    </source>
</evidence>
<dbReference type="InterPro" id="IPR029062">
    <property type="entry name" value="Class_I_gatase-like"/>
</dbReference>
<evidence type="ECO:0000256" key="7">
    <source>
        <dbReference type="ARBA" id="ARBA00022640"/>
    </source>
</evidence>
<evidence type="ECO:0000256" key="9">
    <source>
        <dbReference type="ARBA" id="ARBA00022909"/>
    </source>
</evidence>
<feature type="domain" description="Chorismate-utilising enzyme C-terminal" evidence="18">
    <location>
        <begin position="708"/>
        <end position="965"/>
    </location>
</feature>
<dbReference type="InterPro" id="IPR006805">
    <property type="entry name" value="Anth_synth_I_N"/>
</dbReference>
<dbReference type="Gene3D" id="3.60.120.10">
    <property type="entry name" value="Anthranilate synthase"/>
    <property type="match status" value="2"/>
</dbReference>
<comment type="function">
    <text evidence="15">Bifunctional enzyme that catalyzes the biosynthesis of 4-amino-4-deoxychorismate (ADC) from chorismate and glutamine. In the first step, a glutamine amidotransferase generates ammonia that is channelled between the binding sites of glutamine and chorismate and used along with chorismate in the second step, catalyzed by aminodeoxychorismate synthase, to produce ADC. Required for the synthesis of 4-aminobenzoate (PABA), an important component in tetrahydrofolate biosynthesis. Does not possess ADC lyase activity.</text>
</comment>
<dbReference type="FunFam" id="3.40.50.880:FF:000072">
    <property type="entry name" value="Aminodeoxychorismate synthase, chloroplastic"/>
    <property type="match status" value="1"/>
</dbReference>
<dbReference type="SUPFAM" id="SSF52317">
    <property type="entry name" value="Class I glutamine amidotransferase-like"/>
    <property type="match status" value="1"/>
</dbReference>
<evidence type="ECO:0000256" key="15">
    <source>
        <dbReference type="ARBA" id="ARBA00060092"/>
    </source>
</evidence>
<keyword evidence="6" id="KW-0150">Chloroplast</keyword>
<dbReference type="GO" id="GO:0008153">
    <property type="term" value="P:4-aminobenzoate biosynthetic process"/>
    <property type="evidence" value="ECO:0007669"/>
    <property type="project" value="TreeGrafter"/>
</dbReference>
<dbReference type="InterPro" id="IPR015890">
    <property type="entry name" value="Chorismate_C"/>
</dbReference>
<evidence type="ECO:0000256" key="2">
    <source>
        <dbReference type="ARBA" id="ARBA00004229"/>
    </source>
</evidence>
<keyword evidence="9" id="KW-0289">Folate biosynthesis</keyword>
<keyword evidence="11" id="KW-0315">Glutamine amidotransferase</keyword>
<comment type="caution">
    <text evidence="20">The sequence shown here is derived from an EMBL/GenBank/DDBJ whole genome shotgun (WGS) entry which is preliminary data.</text>
</comment>
<feature type="domain" description="Glutamine amidotransferase" evidence="17">
    <location>
        <begin position="286"/>
        <end position="322"/>
    </location>
</feature>
<dbReference type="EC" id="2.6.1.85" evidence="5"/>
<sequence>MNSAMSSSSSFMIASSYRQNLQSRKYFLLAPEPFEKIGMIDALQKYNRKERKVLISSHLVPGHLDALGTRKKFLHEPVPKLEFVRTLLIDNYDSYTYNIFQELSIINGMPPVVIRNDEWTWKEVYHYLYEERAFDNIVISPGPGSPTCPSDIGICLRLLLECIDIPILGVCLGHQALGYVHGAQVVHAPEPVHGRLSDIEHNGCQLFHEIPSGRNSGFKVVRYHSLVIDPKSLPKELIPIAWTSMAETLPFHGVERSNSFLNASKENEDIFNGMLELSDDSKDVQGGKVLMGVMHSSRPHYGLQFHPESVATCYGRQLFKNFRKITEDYWLLLTSTSNERRAHYAGVWIIHHLSSSSDLLAAVTVPTFTLSGKIYLACMQVPNLDPLSQSVARRGHLVNKLIERRTAEVDGTLNLSLPCHCVKFLKMTWKKLDCSASQVGGADNIFCELFGDQKAKNSFWLDSSSREKGRARFSFMGGKGGSLWKQLSFRLSNRSDRTCKGGGHLSVEDANGHVNCKFLEDGFFDYLNKELLSFCFDEKDYEGLPFDFYGGYIGYIGGMSFARVYKVVCHFFFMVSFMAYEVMNSRKLHLHIICSCSMLDETLDIADVWEVGYDLKAECGVASNRHRSKTPDACLFFTDNVIVIDHQCDDIYTLSLHDGSTSTTSRLEDLEQRLLNLRAFTSRRLQSQASRVLSVVELKSGFSAEKSREQYIKDVENCQEFIKEGESYELCLTTQMRMKLGEIDSLELYRNLRERNPAPYAAWLNFSRENLSICCSSPERFLRLDRNAILEAKPIKGTIARGSTPKEDEFLKLQLAYSEKDQAENLMIVDLLRNDLGRVCEPGSVHVPHLMEIESYATVHTMVSTIRGKKRSDASAIDCVRAAFPGGSMTGAPKLRSMELLDHLENCSRGIYSGCIGFFSYNQAFDLNIVIRTVVIHEGEASVGAGGAITALSDPNDEYEEMILKSRAPIKAVLEHQSSIFSSDTQK</sequence>
<dbReference type="Pfam" id="PF00425">
    <property type="entry name" value="Chorismate_bind"/>
    <property type="match status" value="1"/>
</dbReference>
<evidence type="ECO:0000259" key="17">
    <source>
        <dbReference type="Pfam" id="PF00117"/>
    </source>
</evidence>
<dbReference type="Proteomes" id="UP000824120">
    <property type="component" value="Chromosome 4"/>
</dbReference>
<dbReference type="InterPro" id="IPR017926">
    <property type="entry name" value="GATASE"/>
</dbReference>
<comment type="pathway">
    <text evidence="3">Cofactor biosynthesis; tetrahydrofolate biosynthesis; 4-aminobenzoate from chorismate: step 1/2.</text>
</comment>
<dbReference type="PRINTS" id="PR00096">
    <property type="entry name" value="GATASE"/>
</dbReference>
<evidence type="ECO:0000256" key="11">
    <source>
        <dbReference type="ARBA" id="ARBA00022962"/>
    </source>
</evidence>
<name>A0A9J5ZGJ0_SOLCO</name>
<dbReference type="Pfam" id="PF00117">
    <property type="entry name" value="GATase"/>
    <property type="match status" value="2"/>
</dbReference>
<accession>A0A9J5ZGJ0</accession>
<dbReference type="PRINTS" id="PR00097">
    <property type="entry name" value="ANTSNTHASEII"/>
</dbReference>
<dbReference type="InterPro" id="IPR005801">
    <property type="entry name" value="ADC_synthase"/>
</dbReference>
<comment type="catalytic activity">
    <reaction evidence="1">
        <text>chorismate + L-glutamine = 4-amino-4-deoxychorismate + L-glutamate</text>
        <dbReference type="Rhea" id="RHEA:11672"/>
        <dbReference type="ChEBI" id="CHEBI:29748"/>
        <dbReference type="ChEBI" id="CHEBI:29985"/>
        <dbReference type="ChEBI" id="CHEBI:58359"/>
        <dbReference type="ChEBI" id="CHEBI:58406"/>
        <dbReference type="EC" id="2.6.1.85"/>
    </reaction>
</comment>
<evidence type="ECO:0000256" key="13">
    <source>
        <dbReference type="ARBA" id="ARBA00031329"/>
    </source>
</evidence>
<feature type="domain" description="Anthranilate synthase component I N-terminal" evidence="19">
    <location>
        <begin position="454"/>
        <end position="557"/>
    </location>
</feature>
<gene>
    <name evidence="20" type="ORF">H5410_022217</name>
</gene>
<dbReference type="InterPro" id="IPR006221">
    <property type="entry name" value="TrpG/PapA_dom"/>
</dbReference>
<evidence type="ECO:0000256" key="8">
    <source>
        <dbReference type="ARBA" id="ARBA00022679"/>
    </source>
</evidence>
<evidence type="ECO:0000256" key="3">
    <source>
        <dbReference type="ARBA" id="ARBA00005009"/>
    </source>
</evidence>
<dbReference type="CDD" id="cd01743">
    <property type="entry name" value="GATase1_Anthranilate_Synthase"/>
    <property type="match status" value="1"/>
</dbReference>
<dbReference type="GO" id="GO:0046820">
    <property type="term" value="F:4-amino-4-deoxychorismate synthase activity"/>
    <property type="evidence" value="ECO:0007669"/>
    <property type="project" value="UniProtKB-EC"/>
</dbReference>
<dbReference type="PANTHER" id="PTHR11236">
    <property type="entry name" value="AMINOBENZOATE/ANTHRANILATE SYNTHASE"/>
    <property type="match status" value="1"/>
</dbReference>
<keyword evidence="7" id="KW-0934">Plastid</keyword>
<evidence type="ECO:0000313" key="20">
    <source>
        <dbReference type="EMBL" id="KAG5610936.1"/>
    </source>
</evidence>
<evidence type="ECO:0000256" key="16">
    <source>
        <dbReference type="ARBA" id="ARBA00078510"/>
    </source>
</evidence>
<dbReference type="PANTHER" id="PTHR11236:SF18">
    <property type="entry name" value="AMINODEOXYCHORISMATE SYNTHASE"/>
    <property type="match status" value="1"/>
</dbReference>
<dbReference type="Gene3D" id="3.40.50.880">
    <property type="match status" value="1"/>
</dbReference>
<feature type="domain" description="Glutamine amidotransferase" evidence="17">
    <location>
        <begin position="87"/>
        <end position="247"/>
    </location>
</feature>